<reference evidence="1 2" key="1">
    <citation type="journal article" date="2013" name="Nature">
        <title>Anaerobic oxidation of methane coupled to nitrate reduction in a novel archaeal lineage.</title>
        <authorList>
            <person name="Haroon M.F."/>
            <person name="Hu S."/>
            <person name="Shi Y."/>
            <person name="Imelfort M."/>
            <person name="Keller J."/>
            <person name="Hugenholtz P."/>
            <person name="Yuan Z."/>
            <person name="Tyson G.W."/>
        </authorList>
    </citation>
    <scope>NUCLEOTIDE SEQUENCE [LARGE SCALE GENOMIC DNA]</scope>
    <source>
        <strain evidence="1 2">ANME-2d</strain>
    </source>
</reference>
<keyword evidence="2" id="KW-1185">Reference proteome</keyword>
<dbReference type="RefSeq" id="WP_157834088.1">
    <property type="nucleotide sequence ID" value="NZ_JMIY01000005.1"/>
</dbReference>
<sequence length="48" mass="5328">MKYICVGTLHSKTVENCGLGCKVEIQDGYQLNCGCLIGNLHAQWIEED</sequence>
<proteinExistence type="predicted"/>
<evidence type="ECO:0000313" key="1">
    <source>
        <dbReference type="EMBL" id="KCZ71620.1"/>
    </source>
</evidence>
<dbReference type="AlphaFoldDB" id="A0A062V8A9"/>
<dbReference type="Proteomes" id="UP000027153">
    <property type="component" value="Unassembled WGS sequence"/>
</dbReference>
<accession>A0A062V8A9</accession>
<name>A0A062V8A9_9EURY</name>
<protein>
    <submittedName>
        <fullName evidence="1">Uncharacterized protein</fullName>
    </submittedName>
</protein>
<organism evidence="1 2">
    <name type="scientific">Candidatus Methanoperedens nitratireducens</name>
    <dbReference type="NCBI Taxonomy" id="1392998"/>
    <lineage>
        <taxon>Archaea</taxon>
        <taxon>Methanobacteriati</taxon>
        <taxon>Methanobacteriota</taxon>
        <taxon>Stenosarchaea group</taxon>
        <taxon>Methanomicrobia</taxon>
        <taxon>Methanosarcinales</taxon>
        <taxon>ANME-2 cluster</taxon>
        <taxon>Candidatus Methanoperedentaceae</taxon>
        <taxon>Candidatus Methanoperedens</taxon>
    </lineage>
</organism>
<evidence type="ECO:0000313" key="2">
    <source>
        <dbReference type="Proteomes" id="UP000027153"/>
    </source>
</evidence>
<dbReference type="EMBL" id="JMIY01000005">
    <property type="protein sequence ID" value="KCZ71620.1"/>
    <property type="molecule type" value="Genomic_DNA"/>
</dbReference>
<gene>
    <name evidence="1" type="ORF">ANME2D_02355</name>
</gene>
<comment type="caution">
    <text evidence="1">The sequence shown here is derived from an EMBL/GenBank/DDBJ whole genome shotgun (WGS) entry which is preliminary data.</text>
</comment>